<evidence type="ECO:0000313" key="3">
    <source>
        <dbReference type="Proteomes" id="UP000801492"/>
    </source>
</evidence>
<dbReference type="Proteomes" id="UP000801492">
    <property type="component" value="Unassembled WGS sequence"/>
</dbReference>
<keyword evidence="3" id="KW-1185">Reference proteome</keyword>
<dbReference type="AlphaFoldDB" id="A0A8K0GGC7"/>
<feature type="region of interest" description="Disordered" evidence="1">
    <location>
        <begin position="109"/>
        <end position="128"/>
    </location>
</feature>
<dbReference type="EMBL" id="VTPC01003285">
    <property type="protein sequence ID" value="KAF2898754.1"/>
    <property type="molecule type" value="Genomic_DNA"/>
</dbReference>
<sequence length="144" mass="16847">MFYEAERHHFLRLLREVEDPIDEESGPEEDNVGKRTEKRIPSKKETSKLLRLDDKITRNEKKSEDKLAPIRQLFATIDEKLPAFRDVLRGGTGSFLRLLREVEKEGKDLIDEESGPEENNVGKRTEKRITSKKETSKWNVLNVR</sequence>
<feature type="compositionally biased region" description="Basic and acidic residues" evidence="1">
    <location>
        <begin position="31"/>
        <end position="46"/>
    </location>
</feature>
<evidence type="ECO:0000256" key="1">
    <source>
        <dbReference type="SAM" id="MobiDB-lite"/>
    </source>
</evidence>
<organism evidence="2 3">
    <name type="scientific">Ignelater luminosus</name>
    <name type="common">Cucubano</name>
    <name type="synonym">Pyrophorus luminosus</name>
    <dbReference type="NCBI Taxonomy" id="2038154"/>
    <lineage>
        <taxon>Eukaryota</taxon>
        <taxon>Metazoa</taxon>
        <taxon>Ecdysozoa</taxon>
        <taxon>Arthropoda</taxon>
        <taxon>Hexapoda</taxon>
        <taxon>Insecta</taxon>
        <taxon>Pterygota</taxon>
        <taxon>Neoptera</taxon>
        <taxon>Endopterygota</taxon>
        <taxon>Coleoptera</taxon>
        <taxon>Polyphaga</taxon>
        <taxon>Elateriformia</taxon>
        <taxon>Elateroidea</taxon>
        <taxon>Elateridae</taxon>
        <taxon>Agrypninae</taxon>
        <taxon>Pyrophorini</taxon>
        <taxon>Ignelater</taxon>
    </lineage>
</organism>
<feature type="region of interest" description="Disordered" evidence="1">
    <location>
        <begin position="18"/>
        <end position="46"/>
    </location>
</feature>
<evidence type="ECO:0000313" key="2">
    <source>
        <dbReference type="EMBL" id="KAF2898754.1"/>
    </source>
</evidence>
<protein>
    <submittedName>
        <fullName evidence="2">Uncharacterized protein</fullName>
    </submittedName>
</protein>
<name>A0A8K0GGC7_IGNLU</name>
<proteinExistence type="predicted"/>
<accession>A0A8K0GGC7</accession>
<reference evidence="2" key="1">
    <citation type="submission" date="2019-08" db="EMBL/GenBank/DDBJ databases">
        <title>The genome of the North American firefly Photinus pyralis.</title>
        <authorList>
            <consortium name="Photinus pyralis genome working group"/>
            <person name="Fallon T.R."/>
            <person name="Sander Lower S.E."/>
            <person name="Weng J.-K."/>
        </authorList>
    </citation>
    <scope>NUCLEOTIDE SEQUENCE</scope>
    <source>
        <strain evidence="2">TRF0915ILg1</strain>
        <tissue evidence="2">Whole body</tissue>
    </source>
</reference>
<feature type="compositionally biased region" description="Acidic residues" evidence="1">
    <location>
        <begin position="19"/>
        <end position="30"/>
    </location>
</feature>
<comment type="caution">
    <text evidence="2">The sequence shown here is derived from an EMBL/GenBank/DDBJ whole genome shotgun (WGS) entry which is preliminary data.</text>
</comment>
<gene>
    <name evidence="2" type="ORF">ILUMI_07421</name>
</gene>